<dbReference type="InterPro" id="IPR050351">
    <property type="entry name" value="BphY/WalK/GraS-like"/>
</dbReference>
<evidence type="ECO:0000256" key="3">
    <source>
        <dbReference type="ARBA" id="ARBA00022679"/>
    </source>
</evidence>
<keyword evidence="9" id="KW-1185">Reference proteome</keyword>
<dbReference type="Gene3D" id="3.30.565.10">
    <property type="entry name" value="Histidine kinase-like ATPase, C-terminal domain"/>
    <property type="match status" value="1"/>
</dbReference>
<dbReference type="PANTHER" id="PTHR42878:SF15">
    <property type="entry name" value="BACTERIOPHYTOCHROME"/>
    <property type="match status" value="1"/>
</dbReference>
<evidence type="ECO:0000256" key="1">
    <source>
        <dbReference type="ARBA" id="ARBA00000085"/>
    </source>
</evidence>
<dbReference type="Gene3D" id="1.10.287.130">
    <property type="match status" value="1"/>
</dbReference>
<evidence type="ECO:0000256" key="2">
    <source>
        <dbReference type="ARBA" id="ARBA00012438"/>
    </source>
</evidence>
<dbReference type="PRINTS" id="PR00344">
    <property type="entry name" value="BCTRLSENSOR"/>
</dbReference>
<evidence type="ECO:0000256" key="4">
    <source>
        <dbReference type="ARBA" id="ARBA00022777"/>
    </source>
</evidence>
<evidence type="ECO:0000256" key="5">
    <source>
        <dbReference type="SAM" id="Coils"/>
    </source>
</evidence>
<keyword evidence="3" id="KW-0808">Transferase</keyword>
<dbReference type="Proteomes" id="UP001501725">
    <property type="component" value="Unassembled WGS sequence"/>
</dbReference>
<keyword evidence="5" id="KW-0175">Coiled coil</keyword>
<keyword evidence="4" id="KW-0418">Kinase</keyword>
<comment type="catalytic activity">
    <reaction evidence="1">
        <text>ATP + protein L-histidine = ADP + protein N-phospho-L-histidine.</text>
        <dbReference type="EC" id="2.7.13.3"/>
    </reaction>
</comment>
<dbReference type="InterPro" id="IPR036097">
    <property type="entry name" value="HisK_dim/P_sf"/>
</dbReference>
<organism evidence="8 9">
    <name type="scientific">Flaviaesturariibacter amylovorans</name>
    <dbReference type="NCBI Taxonomy" id="1084520"/>
    <lineage>
        <taxon>Bacteria</taxon>
        <taxon>Pseudomonadati</taxon>
        <taxon>Bacteroidota</taxon>
        <taxon>Chitinophagia</taxon>
        <taxon>Chitinophagales</taxon>
        <taxon>Chitinophagaceae</taxon>
        <taxon>Flaviaestuariibacter</taxon>
    </lineage>
</organism>
<feature type="region of interest" description="Disordered" evidence="6">
    <location>
        <begin position="1"/>
        <end position="26"/>
    </location>
</feature>
<dbReference type="SUPFAM" id="SSF55874">
    <property type="entry name" value="ATPase domain of HSP90 chaperone/DNA topoisomerase II/histidine kinase"/>
    <property type="match status" value="1"/>
</dbReference>
<evidence type="ECO:0000259" key="7">
    <source>
        <dbReference type="PROSITE" id="PS50109"/>
    </source>
</evidence>
<gene>
    <name evidence="8" type="ORF">GCM10023184_40800</name>
</gene>
<reference evidence="9" key="1">
    <citation type="journal article" date="2019" name="Int. J. Syst. Evol. Microbiol.">
        <title>The Global Catalogue of Microorganisms (GCM) 10K type strain sequencing project: providing services to taxonomists for standard genome sequencing and annotation.</title>
        <authorList>
            <consortium name="The Broad Institute Genomics Platform"/>
            <consortium name="The Broad Institute Genome Sequencing Center for Infectious Disease"/>
            <person name="Wu L."/>
            <person name="Ma J."/>
        </authorList>
    </citation>
    <scope>NUCLEOTIDE SEQUENCE [LARGE SCALE GENOMIC DNA]</scope>
    <source>
        <strain evidence="9">JCM 17919</strain>
    </source>
</reference>
<dbReference type="InterPro" id="IPR003594">
    <property type="entry name" value="HATPase_dom"/>
</dbReference>
<evidence type="ECO:0000313" key="8">
    <source>
        <dbReference type="EMBL" id="GAA4341949.1"/>
    </source>
</evidence>
<dbReference type="InterPro" id="IPR005467">
    <property type="entry name" value="His_kinase_dom"/>
</dbReference>
<name>A0ABP8HNR7_9BACT</name>
<proteinExistence type="predicted"/>
<feature type="domain" description="Histidine kinase" evidence="7">
    <location>
        <begin position="189"/>
        <end position="413"/>
    </location>
</feature>
<protein>
    <recommendedName>
        <fullName evidence="2">histidine kinase</fullName>
        <ecNumber evidence="2">2.7.13.3</ecNumber>
    </recommendedName>
</protein>
<dbReference type="PROSITE" id="PS50109">
    <property type="entry name" value="HIS_KIN"/>
    <property type="match status" value="1"/>
</dbReference>
<dbReference type="Pfam" id="PF02518">
    <property type="entry name" value="HATPase_c"/>
    <property type="match status" value="1"/>
</dbReference>
<dbReference type="InterPro" id="IPR036890">
    <property type="entry name" value="HATPase_C_sf"/>
</dbReference>
<evidence type="ECO:0000313" key="9">
    <source>
        <dbReference type="Proteomes" id="UP001501725"/>
    </source>
</evidence>
<dbReference type="RefSeq" id="WP_345257776.1">
    <property type="nucleotide sequence ID" value="NZ_BAABGY010000016.1"/>
</dbReference>
<dbReference type="PANTHER" id="PTHR42878">
    <property type="entry name" value="TWO-COMPONENT HISTIDINE KINASE"/>
    <property type="match status" value="1"/>
</dbReference>
<dbReference type="EC" id="2.7.13.3" evidence="2"/>
<comment type="caution">
    <text evidence="8">The sequence shown here is derived from an EMBL/GenBank/DDBJ whole genome shotgun (WGS) entry which is preliminary data.</text>
</comment>
<dbReference type="SMART" id="SM00387">
    <property type="entry name" value="HATPase_c"/>
    <property type="match status" value="1"/>
</dbReference>
<feature type="compositionally biased region" description="Low complexity" evidence="6">
    <location>
        <begin position="11"/>
        <end position="26"/>
    </location>
</feature>
<evidence type="ECO:0000256" key="6">
    <source>
        <dbReference type="SAM" id="MobiDB-lite"/>
    </source>
</evidence>
<dbReference type="SUPFAM" id="SSF47384">
    <property type="entry name" value="Homodimeric domain of signal transducing histidine kinase"/>
    <property type="match status" value="1"/>
</dbReference>
<dbReference type="InterPro" id="IPR004358">
    <property type="entry name" value="Sig_transdc_His_kin-like_C"/>
</dbReference>
<accession>A0ABP8HNR7</accession>
<sequence length="432" mass="46692">MIPTENTHRLPAAAPEAAHPENGAGAAALAAASAEIAFLRKEHDKRAAELELARLELSFQSKQMQKRANELRLANRELVLQNRTKEARAAELIIANEELAYENEEKERRAAELVVANEELVLQNHEKEKRAAELRIANIDLAWENSEKEARAAELHLANEELAFQNQEKEKRAAELVQAVAELEAFAYVSSHDLQEPLRKILLWIDQVDPRAGEAGIEKNERLMGRIARAAGHMRQLILDLYTYSRLNVGALHFEPTGIESLLGDVQSELAGAIAASGAVIETGPMCTADIVRPQFRQLLHRLLSNALLFTTPERTPLIRVSSVIEGGEAAGADGPGGRCILTVSDNGIGFDSSQADRIFKVFQRLHSADAYAGTGIGLAIVKKVAEAHGGTVQAAGTPGEGAVFTVSFPATRGGLSAGGQQLSLNAEARLP</sequence>
<feature type="coiled-coil region" evidence="5">
    <location>
        <begin position="45"/>
        <end position="186"/>
    </location>
</feature>
<dbReference type="EMBL" id="BAABGY010000016">
    <property type="protein sequence ID" value="GAA4341949.1"/>
    <property type="molecule type" value="Genomic_DNA"/>
</dbReference>